<dbReference type="RefSeq" id="XP_033519698.1">
    <property type="nucleotide sequence ID" value="XM_033670849.1"/>
</dbReference>
<evidence type="ECO:0000313" key="2">
    <source>
        <dbReference type="EMBL" id="KAF2125306.1"/>
    </source>
</evidence>
<accession>A0A6A6A1B2</accession>
<gene>
    <name evidence="2" type="ORF">P153DRAFT_389469</name>
</gene>
<evidence type="ECO:0000256" key="1">
    <source>
        <dbReference type="SAM" id="SignalP"/>
    </source>
</evidence>
<dbReference type="AlphaFoldDB" id="A0A6A6A1B2"/>
<feature type="chain" id="PRO_5025626139" description="Extracellular membrane protein CFEM domain-containing protein" evidence="1">
    <location>
        <begin position="18"/>
        <end position="65"/>
    </location>
</feature>
<evidence type="ECO:0000313" key="3">
    <source>
        <dbReference type="Proteomes" id="UP000799771"/>
    </source>
</evidence>
<proteinExistence type="predicted"/>
<dbReference type="Proteomes" id="UP000799771">
    <property type="component" value="Unassembled WGS sequence"/>
</dbReference>
<feature type="signal peptide" evidence="1">
    <location>
        <begin position="1"/>
        <end position="17"/>
    </location>
</feature>
<protein>
    <recommendedName>
        <fullName evidence="4">Extracellular membrane protein CFEM domain-containing protein</fullName>
    </recommendedName>
</protein>
<name>A0A6A6A1B2_9PLEO</name>
<organism evidence="2 3">
    <name type="scientific">Dothidotthia symphoricarpi CBS 119687</name>
    <dbReference type="NCBI Taxonomy" id="1392245"/>
    <lineage>
        <taxon>Eukaryota</taxon>
        <taxon>Fungi</taxon>
        <taxon>Dikarya</taxon>
        <taxon>Ascomycota</taxon>
        <taxon>Pezizomycotina</taxon>
        <taxon>Dothideomycetes</taxon>
        <taxon>Pleosporomycetidae</taxon>
        <taxon>Pleosporales</taxon>
        <taxon>Dothidotthiaceae</taxon>
        <taxon>Dothidotthia</taxon>
    </lineage>
</organism>
<keyword evidence="3" id="KW-1185">Reference proteome</keyword>
<dbReference type="OrthoDB" id="4837440at2759"/>
<dbReference type="EMBL" id="ML977516">
    <property type="protein sequence ID" value="KAF2125306.1"/>
    <property type="molecule type" value="Genomic_DNA"/>
</dbReference>
<reference evidence="2" key="1">
    <citation type="journal article" date="2020" name="Stud. Mycol.">
        <title>101 Dothideomycetes genomes: a test case for predicting lifestyles and emergence of pathogens.</title>
        <authorList>
            <person name="Haridas S."/>
            <person name="Albert R."/>
            <person name="Binder M."/>
            <person name="Bloem J."/>
            <person name="Labutti K."/>
            <person name="Salamov A."/>
            <person name="Andreopoulos B."/>
            <person name="Baker S."/>
            <person name="Barry K."/>
            <person name="Bills G."/>
            <person name="Bluhm B."/>
            <person name="Cannon C."/>
            <person name="Castanera R."/>
            <person name="Culley D."/>
            <person name="Daum C."/>
            <person name="Ezra D."/>
            <person name="Gonzalez J."/>
            <person name="Henrissat B."/>
            <person name="Kuo A."/>
            <person name="Liang C."/>
            <person name="Lipzen A."/>
            <person name="Lutzoni F."/>
            <person name="Magnuson J."/>
            <person name="Mondo S."/>
            <person name="Nolan M."/>
            <person name="Ohm R."/>
            <person name="Pangilinan J."/>
            <person name="Park H.-J."/>
            <person name="Ramirez L."/>
            <person name="Alfaro M."/>
            <person name="Sun H."/>
            <person name="Tritt A."/>
            <person name="Yoshinaga Y."/>
            <person name="Zwiers L.-H."/>
            <person name="Turgeon B."/>
            <person name="Goodwin S."/>
            <person name="Spatafora J."/>
            <person name="Crous P."/>
            <person name="Grigoriev I."/>
        </authorList>
    </citation>
    <scope>NUCLEOTIDE SEQUENCE</scope>
    <source>
        <strain evidence="2">CBS 119687</strain>
    </source>
</reference>
<dbReference type="GeneID" id="54411281"/>
<keyword evidence="1" id="KW-0732">Signal</keyword>
<evidence type="ECO:0008006" key="4">
    <source>
        <dbReference type="Google" id="ProtNLM"/>
    </source>
</evidence>
<sequence length="65" mass="6743">MRPSILIASLLAGIAVAVPYTGPCQTTNCGVDRLDCTNKGHLCVAYPDSDPSRRLGCTCSSGVCL</sequence>